<gene>
    <name evidence="1" type="ORF">PIIN_11507</name>
</gene>
<proteinExistence type="predicted"/>
<dbReference type="Proteomes" id="UP000007148">
    <property type="component" value="Unassembled WGS sequence"/>
</dbReference>
<dbReference type="InParanoid" id="G4U1T7"/>
<dbReference type="AlphaFoldDB" id="G4U1T7"/>
<reference evidence="1 2" key="1">
    <citation type="journal article" date="2011" name="PLoS Pathog.">
        <title>Endophytic Life Strategies Decoded by Genome and Transcriptome Analyses of the Mutualistic Root Symbiont Piriformospora indica.</title>
        <authorList>
            <person name="Zuccaro A."/>
            <person name="Lahrmann U."/>
            <person name="Guldener U."/>
            <person name="Langen G."/>
            <person name="Pfiffi S."/>
            <person name="Biedenkopf D."/>
            <person name="Wong P."/>
            <person name="Samans B."/>
            <person name="Grimm C."/>
            <person name="Basiewicz M."/>
            <person name="Murat C."/>
            <person name="Martin F."/>
            <person name="Kogel K.H."/>
        </authorList>
    </citation>
    <scope>NUCLEOTIDE SEQUENCE [LARGE SCALE GENOMIC DNA]</scope>
    <source>
        <strain evidence="1 2">DSM 11827</strain>
    </source>
</reference>
<evidence type="ECO:0000313" key="1">
    <source>
        <dbReference type="EMBL" id="CCA77530.1"/>
    </source>
</evidence>
<sequence length="155" mass="17415">MNQAWERHPLEQSLIWSPLTPLDRRNVIASACNASFRYDANPQVTLDDSSDRSSTCTDMSQYEIAAVLSGSRWGPNITSRTHYRIAPGASAVTPNIPDSQACSNQSLGLGKRPEKRDQHDKNFPRRLRHQYYESNEQLDMVKNAAKLAIGEAWLG</sequence>
<dbReference type="HOGENOM" id="CLU_1696213_0_0_1"/>
<comment type="caution">
    <text evidence="1">The sequence shown here is derived from an EMBL/GenBank/DDBJ whole genome shotgun (WGS) entry which is preliminary data.</text>
</comment>
<dbReference type="EMBL" id="CAFZ01001695">
    <property type="protein sequence ID" value="CCA77530.1"/>
    <property type="molecule type" value="Genomic_DNA"/>
</dbReference>
<accession>G4U1T7</accession>
<organism evidence="1 2">
    <name type="scientific">Serendipita indica (strain DSM 11827)</name>
    <name type="common">Root endophyte fungus</name>
    <name type="synonym">Piriformospora indica</name>
    <dbReference type="NCBI Taxonomy" id="1109443"/>
    <lineage>
        <taxon>Eukaryota</taxon>
        <taxon>Fungi</taxon>
        <taxon>Dikarya</taxon>
        <taxon>Basidiomycota</taxon>
        <taxon>Agaricomycotina</taxon>
        <taxon>Agaricomycetes</taxon>
        <taxon>Sebacinales</taxon>
        <taxon>Serendipitaceae</taxon>
        <taxon>Serendipita</taxon>
    </lineage>
</organism>
<name>G4U1T7_SERID</name>
<protein>
    <submittedName>
        <fullName evidence="1">Uncharacterized protein</fullName>
    </submittedName>
</protein>
<evidence type="ECO:0000313" key="2">
    <source>
        <dbReference type="Proteomes" id="UP000007148"/>
    </source>
</evidence>
<keyword evidence="2" id="KW-1185">Reference proteome</keyword>